<dbReference type="PANTHER" id="PTHR33127">
    <property type="entry name" value="TRANSMEMBRANE PROTEIN"/>
    <property type="match status" value="1"/>
</dbReference>
<evidence type="ECO:0000313" key="4">
    <source>
        <dbReference type="Proteomes" id="UP001237642"/>
    </source>
</evidence>
<feature type="domain" description="KIB1-4 beta-propeller" evidence="1">
    <location>
        <begin position="101"/>
        <end position="256"/>
    </location>
</feature>
<dbReference type="PANTHER" id="PTHR33127:SF5">
    <property type="entry name" value="TRANSMEMBRANE PROTEIN"/>
    <property type="match status" value="1"/>
</dbReference>
<evidence type="ECO:0000259" key="1">
    <source>
        <dbReference type="Pfam" id="PF03478"/>
    </source>
</evidence>
<sequence length="395" mass="45681">MKQGGFGWLAKVLKRSMIKVLNKLTCKDEEPNGDFANLPTLVLWMIKDRLDYPNNHCFASVCRGWRDATLSYSKDVGLCNNESPPWLMVRDLKRHGRCKFISTTTGKMYSLFNPDLYYTGILFTKQGWFLGGTEMWKWDTNTCEPNCRLLLLNPFTKKKIELPPGGFWNLKDCRGAFTLVDGKPDLVAFAGKTGSDIRLWTIRVVSTDQNSLWTENTFEIPSSLCFNPRSVVIIGRNIYIVSRVSKLLVFDLSSCEWVISGRHSLWTADEYIDPNKGLLWKTCPTADAAELFRLNDNCREWEKFKVEGLVKKCWFVTPRTWIVNCHVASKDIDGAIFCKLANVLSEELDRRNSLFKRRYLERQKIAYLHEDDPNTVIEIIMYTIRFGEWVDMPSN</sequence>
<dbReference type="EMBL" id="JAUIZM010000011">
    <property type="protein sequence ID" value="KAK1354126.1"/>
    <property type="molecule type" value="Genomic_DNA"/>
</dbReference>
<dbReference type="EMBL" id="JAUIZM010000011">
    <property type="protein sequence ID" value="KAK1354125.1"/>
    <property type="molecule type" value="Genomic_DNA"/>
</dbReference>
<accession>A0AAD8GT49</accession>
<reference evidence="3" key="1">
    <citation type="submission" date="2023-02" db="EMBL/GenBank/DDBJ databases">
        <title>Genome of toxic invasive species Heracleum sosnowskyi carries increased number of genes despite the absence of recent whole-genome duplications.</title>
        <authorList>
            <person name="Schelkunov M."/>
            <person name="Shtratnikova V."/>
            <person name="Makarenko M."/>
            <person name="Klepikova A."/>
            <person name="Omelchenko D."/>
            <person name="Novikova G."/>
            <person name="Obukhova E."/>
            <person name="Bogdanov V."/>
            <person name="Penin A."/>
            <person name="Logacheva M."/>
        </authorList>
    </citation>
    <scope>NUCLEOTIDE SEQUENCE</scope>
    <source>
        <strain evidence="3">Hsosn_3</strain>
        <tissue evidence="3">Leaf</tissue>
    </source>
</reference>
<keyword evidence="4" id="KW-1185">Reference proteome</keyword>
<dbReference type="InterPro" id="IPR011044">
    <property type="entry name" value="Quino_amine_DH_bsu"/>
</dbReference>
<protein>
    <recommendedName>
        <fullName evidence="1">KIB1-4 beta-propeller domain-containing protein</fullName>
    </recommendedName>
</protein>
<proteinExistence type="predicted"/>
<dbReference type="Pfam" id="PF03478">
    <property type="entry name" value="Beta-prop_KIB1-4"/>
    <property type="match status" value="1"/>
</dbReference>
<evidence type="ECO:0000313" key="3">
    <source>
        <dbReference type="EMBL" id="KAK1354126.1"/>
    </source>
</evidence>
<comment type="caution">
    <text evidence="3">The sequence shown here is derived from an EMBL/GenBank/DDBJ whole genome shotgun (WGS) entry which is preliminary data.</text>
</comment>
<gene>
    <name evidence="2" type="ORF">POM88_047381</name>
    <name evidence="3" type="ORF">POM88_047382</name>
</gene>
<dbReference type="AlphaFoldDB" id="A0AAD8GT49"/>
<dbReference type="Proteomes" id="UP001237642">
    <property type="component" value="Unassembled WGS sequence"/>
</dbReference>
<dbReference type="InterPro" id="IPR005174">
    <property type="entry name" value="KIB1-4_b-propeller"/>
</dbReference>
<name>A0AAD8GT49_9APIA</name>
<evidence type="ECO:0000313" key="2">
    <source>
        <dbReference type="EMBL" id="KAK1354125.1"/>
    </source>
</evidence>
<organism evidence="3 4">
    <name type="scientific">Heracleum sosnowskyi</name>
    <dbReference type="NCBI Taxonomy" id="360622"/>
    <lineage>
        <taxon>Eukaryota</taxon>
        <taxon>Viridiplantae</taxon>
        <taxon>Streptophyta</taxon>
        <taxon>Embryophyta</taxon>
        <taxon>Tracheophyta</taxon>
        <taxon>Spermatophyta</taxon>
        <taxon>Magnoliopsida</taxon>
        <taxon>eudicotyledons</taxon>
        <taxon>Gunneridae</taxon>
        <taxon>Pentapetalae</taxon>
        <taxon>asterids</taxon>
        <taxon>campanulids</taxon>
        <taxon>Apiales</taxon>
        <taxon>Apiaceae</taxon>
        <taxon>Apioideae</taxon>
        <taxon>apioid superclade</taxon>
        <taxon>Tordylieae</taxon>
        <taxon>Tordyliinae</taxon>
        <taxon>Heracleum</taxon>
    </lineage>
</organism>
<reference evidence="3" key="2">
    <citation type="submission" date="2023-05" db="EMBL/GenBank/DDBJ databases">
        <authorList>
            <person name="Schelkunov M.I."/>
        </authorList>
    </citation>
    <scope>NUCLEOTIDE SEQUENCE</scope>
    <source>
        <strain evidence="3">Hsosn_3</strain>
        <tissue evidence="3">Leaf</tissue>
    </source>
</reference>
<dbReference type="SUPFAM" id="SSF50969">
    <property type="entry name" value="YVTN repeat-like/Quinoprotein amine dehydrogenase"/>
    <property type="match status" value="1"/>
</dbReference>